<reference evidence="1" key="1">
    <citation type="submission" date="2023-06" db="EMBL/GenBank/DDBJ databases">
        <title>Genomic analysis of the entomopathogenic nematode Steinernema hermaphroditum.</title>
        <authorList>
            <person name="Schwarz E.M."/>
            <person name="Heppert J.K."/>
            <person name="Baniya A."/>
            <person name="Schwartz H.T."/>
            <person name="Tan C.-H."/>
            <person name="Antoshechkin I."/>
            <person name="Sternberg P.W."/>
            <person name="Goodrich-Blair H."/>
            <person name="Dillman A.R."/>
        </authorList>
    </citation>
    <scope>NUCLEOTIDE SEQUENCE</scope>
    <source>
        <strain evidence="1">PS9179</strain>
        <tissue evidence="1">Whole animal</tissue>
    </source>
</reference>
<organism evidence="1 2">
    <name type="scientific">Steinernema hermaphroditum</name>
    <dbReference type="NCBI Taxonomy" id="289476"/>
    <lineage>
        <taxon>Eukaryota</taxon>
        <taxon>Metazoa</taxon>
        <taxon>Ecdysozoa</taxon>
        <taxon>Nematoda</taxon>
        <taxon>Chromadorea</taxon>
        <taxon>Rhabditida</taxon>
        <taxon>Tylenchina</taxon>
        <taxon>Panagrolaimomorpha</taxon>
        <taxon>Strongyloidoidea</taxon>
        <taxon>Steinernematidae</taxon>
        <taxon>Steinernema</taxon>
    </lineage>
</organism>
<accession>A0AA39HZ57</accession>
<dbReference type="EMBL" id="JAUCMV010000002">
    <property type="protein sequence ID" value="KAK0414816.1"/>
    <property type="molecule type" value="Genomic_DNA"/>
</dbReference>
<gene>
    <name evidence="1" type="ORF">QR680_011628</name>
</gene>
<comment type="caution">
    <text evidence="1">The sequence shown here is derived from an EMBL/GenBank/DDBJ whole genome shotgun (WGS) entry which is preliminary data.</text>
</comment>
<evidence type="ECO:0000313" key="1">
    <source>
        <dbReference type="EMBL" id="KAK0414816.1"/>
    </source>
</evidence>
<dbReference type="Proteomes" id="UP001175271">
    <property type="component" value="Unassembled WGS sequence"/>
</dbReference>
<protein>
    <submittedName>
        <fullName evidence="1">Uncharacterized protein</fullName>
    </submittedName>
</protein>
<proteinExistence type="predicted"/>
<name>A0AA39HZ57_9BILA</name>
<evidence type="ECO:0000313" key="2">
    <source>
        <dbReference type="Proteomes" id="UP001175271"/>
    </source>
</evidence>
<keyword evidence="2" id="KW-1185">Reference proteome</keyword>
<sequence>MVIPVKMVVQVSQENTSTTRRNIPAASNALKDHKVLRDLPARLVNQDPMDHPENRLPQPIQDRLDLLARQETQDLWALRAIQAPLGSLVSRVLS</sequence>
<dbReference type="AlphaFoldDB" id="A0AA39HZ57"/>